<feature type="compositionally biased region" description="Gly residues" evidence="2">
    <location>
        <begin position="833"/>
        <end position="844"/>
    </location>
</feature>
<comment type="caution">
    <text evidence="3">The sequence shown here is derived from an EMBL/GenBank/DDBJ whole genome shotgun (WGS) entry which is preliminary data.</text>
</comment>
<feature type="non-terminal residue" evidence="3">
    <location>
        <position position="929"/>
    </location>
</feature>
<feature type="coiled-coil region" evidence="1">
    <location>
        <begin position="278"/>
        <end position="322"/>
    </location>
</feature>
<proteinExistence type="predicted"/>
<evidence type="ECO:0000313" key="3">
    <source>
        <dbReference type="EMBL" id="CAF1367639.1"/>
    </source>
</evidence>
<accession>A0A815IM11</accession>
<dbReference type="OrthoDB" id="10672271at2759"/>
<feature type="compositionally biased region" description="Low complexity" evidence="2">
    <location>
        <begin position="873"/>
        <end position="882"/>
    </location>
</feature>
<organism evidence="3 4">
    <name type="scientific">Rotaria magnacalcarata</name>
    <dbReference type="NCBI Taxonomy" id="392030"/>
    <lineage>
        <taxon>Eukaryota</taxon>
        <taxon>Metazoa</taxon>
        <taxon>Spiralia</taxon>
        <taxon>Gnathifera</taxon>
        <taxon>Rotifera</taxon>
        <taxon>Eurotatoria</taxon>
        <taxon>Bdelloidea</taxon>
        <taxon>Philodinida</taxon>
        <taxon>Philodinidae</taxon>
        <taxon>Rotaria</taxon>
    </lineage>
</organism>
<feature type="region of interest" description="Disordered" evidence="2">
    <location>
        <begin position="817"/>
        <end position="910"/>
    </location>
</feature>
<evidence type="ECO:0000313" key="4">
    <source>
        <dbReference type="Proteomes" id="UP000663834"/>
    </source>
</evidence>
<dbReference type="EMBL" id="CAJNOW010002957">
    <property type="protein sequence ID" value="CAF1367639.1"/>
    <property type="molecule type" value="Genomic_DNA"/>
</dbReference>
<dbReference type="AlphaFoldDB" id="A0A815IM11"/>
<feature type="coiled-coil region" evidence="1">
    <location>
        <begin position="579"/>
        <end position="606"/>
    </location>
</feature>
<keyword evidence="1" id="KW-0175">Coiled coil</keyword>
<evidence type="ECO:0000256" key="2">
    <source>
        <dbReference type="SAM" id="MobiDB-lite"/>
    </source>
</evidence>
<evidence type="ECO:0000256" key="1">
    <source>
        <dbReference type="SAM" id="Coils"/>
    </source>
</evidence>
<reference evidence="3" key="1">
    <citation type="submission" date="2021-02" db="EMBL/GenBank/DDBJ databases">
        <authorList>
            <person name="Nowell W R."/>
        </authorList>
    </citation>
    <scope>NUCLEOTIDE SEQUENCE</scope>
</reference>
<sequence length="929" mass="107683">MKSNIELLWDLEDAQVSFINSKSLDYFQVLIQALRKCKLSIPSKQKEFPWTYPKIQELKDQLEQNPNCLSEIYYLNSLLKEADVRTEDNVGLLVFSYETFDKKGFGTLKYLLKADVLFRQSKQIKNELDQGILDKAITDFFKQINEHTLKTNDDETRRQMDAIDRMMFALQDEGNQNMNETKKQLERELHNYEQHQSNLRNLENDIRKTKKRIQNLSIQMTDGDNSEVMLESDDKLNDLLEIERNEEKTIEWNRFDRNREQRDFDVLTKHLCDENEALNKLKVELEDKQNVQTTLENRNAEIEALKFAKSQYERRIGTLKKEKYYRPHEECTEFPKNNYTCHYIAAVREAVHFVLEKLEIGKNIDTEATKLELLKKLSEHRYDHSVRAIVGGKANGKHVKDLKTVVDKIVSRIEVLEREATDIAADEIIEISNGNLQKFRQGRLSNLLILVNTKEAIKLIESTMKQKQDLIHLLKEKKSLAAARVRFSEGYDSIKRKYDLTEKIRSYKIFLNSTAESHESSIFLRQECLKQLKILKDYRSYLNDESQSKTLSSEMNPITQDSSNIENNSQYSYTTDRLTENQQQQLDRLRNDLYNLEQQKKQIEYHIQKDNIVSKVEVIKLQLNYFESLLDINDIRARSQKTTFVEQDLYLKFISELGLDTDAKPIQVKKHKISVNSSISYREIHQNLKDKIERELKCQIDGLIFEQDCLKSLIIDRIKINYQEHEWNNKLNSRYENAVDLLNKLKINYRDIVYCYVEQIEIQCCGTFLLDSNDHYRGIDLIIRARKMKCGKQGESVNLVTTGLDAPEFVFPQASDGCQRRRHEQIPESHSGFDGGKGAVGQSGGNADKGYRGKDGDNGVADDTRGFGGGQTTFGFGQKGTNSGDGGNAGFSGRGGRAGQAGKLSKSDSRDNLYEILKDQFRQDQACRA</sequence>
<gene>
    <name evidence="3" type="ORF">KQP761_LOCUS8057</name>
</gene>
<feature type="compositionally biased region" description="Basic and acidic residues" evidence="2">
    <location>
        <begin position="849"/>
        <end position="865"/>
    </location>
</feature>
<feature type="compositionally biased region" description="Gly residues" evidence="2">
    <location>
        <begin position="883"/>
        <end position="899"/>
    </location>
</feature>
<name>A0A815IM11_9BILA</name>
<feature type="coiled-coil region" evidence="1">
    <location>
        <begin position="175"/>
        <end position="219"/>
    </location>
</feature>
<protein>
    <submittedName>
        <fullName evidence="3">Uncharacterized protein</fullName>
    </submittedName>
</protein>
<dbReference type="Proteomes" id="UP000663834">
    <property type="component" value="Unassembled WGS sequence"/>
</dbReference>